<keyword evidence="1" id="KW-0479">Metal-binding</keyword>
<evidence type="ECO:0000256" key="6">
    <source>
        <dbReference type="ARBA" id="ARBA00023242"/>
    </source>
</evidence>
<accession>A0A8H5YZ60</accession>
<dbReference type="InterPro" id="IPR052360">
    <property type="entry name" value="Transcr_Regulatory_Proteins"/>
</dbReference>
<dbReference type="PANTHER" id="PTHR36206">
    <property type="entry name" value="ASPERCRYPTIN BIOSYNTHESIS CLUSTER-SPECIFIC TRANSCRIPTION REGULATOR ATNN-RELATED"/>
    <property type="match status" value="1"/>
</dbReference>
<keyword evidence="8" id="KW-1185">Reference proteome</keyword>
<evidence type="ECO:0000256" key="3">
    <source>
        <dbReference type="ARBA" id="ARBA00023015"/>
    </source>
</evidence>
<dbReference type="InterPro" id="IPR021858">
    <property type="entry name" value="Fun_TF"/>
</dbReference>
<evidence type="ECO:0000256" key="2">
    <source>
        <dbReference type="ARBA" id="ARBA00022833"/>
    </source>
</evidence>
<dbReference type="AlphaFoldDB" id="A0A8H5YZ60"/>
<evidence type="ECO:0000313" key="7">
    <source>
        <dbReference type="EMBL" id="KAF5719845.1"/>
    </source>
</evidence>
<keyword evidence="5" id="KW-0804">Transcription</keyword>
<keyword evidence="6" id="KW-0539">Nucleus</keyword>
<dbReference type="GO" id="GO:0046872">
    <property type="term" value="F:metal ion binding"/>
    <property type="evidence" value="ECO:0007669"/>
    <property type="project" value="UniProtKB-KW"/>
</dbReference>
<reference evidence="7 8" key="1">
    <citation type="submission" date="2020-05" db="EMBL/GenBank/DDBJ databases">
        <title>Identification and distribution of gene clusters putatively required for synthesis of sphingolipid metabolism inhibitors in phylogenetically diverse species of the filamentous fungus Fusarium.</title>
        <authorList>
            <person name="Kim H.-S."/>
            <person name="Busman M."/>
            <person name="Brown D.W."/>
            <person name="Divon H."/>
            <person name="Uhlig S."/>
            <person name="Proctor R.H."/>
        </authorList>
    </citation>
    <scope>NUCLEOTIDE SEQUENCE [LARGE SCALE GENOMIC DNA]</scope>
    <source>
        <strain evidence="7 8">NRRL 66235</strain>
    </source>
</reference>
<protein>
    <submittedName>
        <fullName evidence="7">C6 zinc finger domain-containing protein</fullName>
    </submittedName>
</protein>
<evidence type="ECO:0000256" key="1">
    <source>
        <dbReference type="ARBA" id="ARBA00022723"/>
    </source>
</evidence>
<comment type="caution">
    <text evidence="7">The sequence shown here is derived from an EMBL/GenBank/DDBJ whole genome shotgun (WGS) entry which is preliminary data.</text>
</comment>
<evidence type="ECO:0000313" key="8">
    <source>
        <dbReference type="Proteomes" id="UP000544331"/>
    </source>
</evidence>
<sequence length="529" mass="59454">MEKDYGRTTETSRRRTRTGCATCSCEGYGIWGGGHTATLFHDPSHTIVSVYHSSLFPALLSQPQNDAFNHFQSYLKSKIPGVFESGFWNKLVLQASVQEPAVLHSVVALAACQMGNERLSLKAYNQAICELRQHLKCSTKYALRVTLITCMLFICLELLGGSCNTSNVHLQNGLRLLKDLQNQTRDLPAASTRNTITLSQRVETSDDCIVEAFTRLNVQSALFGQGSNFLYELGDDPRKGASRYCTGSNFSTVAEARQHLDLLINGVLRLSSQADSLTVESMKITDGLRRRRRILESSLDRWMDAFQSSSFERSSDVSEDIQSRLGMAVLRIYHTMIKIMVATCLRGKDEMIYDRYMPDFKSLLQQVWELWTEATVEFGQIHHKNSFTADMGYIPPLYYTSLRCRDPNLRRIAIDLLAKAPHVEGAWDGQLASAIVRRVMELEEGHTYEGYELEAGVMSPLEMGGSSLPTVPAAARVNNVMVTPDPTVRYKTAYRLTKYLNKDLTGRLECNVDSYDIEVAPHLQAQRPI</sequence>
<dbReference type="OrthoDB" id="3145928at2759"/>
<dbReference type="Pfam" id="PF11951">
    <property type="entry name" value="Fungal_trans_2"/>
    <property type="match status" value="1"/>
</dbReference>
<proteinExistence type="predicted"/>
<name>A0A8H5YZ60_9HYPO</name>
<keyword evidence="3" id="KW-0805">Transcription regulation</keyword>
<keyword evidence="4" id="KW-0238">DNA-binding</keyword>
<dbReference type="Proteomes" id="UP000544331">
    <property type="component" value="Unassembled WGS sequence"/>
</dbReference>
<evidence type="ECO:0000256" key="4">
    <source>
        <dbReference type="ARBA" id="ARBA00023125"/>
    </source>
</evidence>
<gene>
    <name evidence="7" type="ORF">FMUND_4492</name>
</gene>
<keyword evidence="2" id="KW-0862">Zinc</keyword>
<dbReference type="EMBL" id="JAAOAN010000139">
    <property type="protein sequence ID" value="KAF5719845.1"/>
    <property type="molecule type" value="Genomic_DNA"/>
</dbReference>
<organism evidence="7 8">
    <name type="scientific">Fusarium mundagurra</name>
    <dbReference type="NCBI Taxonomy" id="1567541"/>
    <lineage>
        <taxon>Eukaryota</taxon>
        <taxon>Fungi</taxon>
        <taxon>Dikarya</taxon>
        <taxon>Ascomycota</taxon>
        <taxon>Pezizomycotina</taxon>
        <taxon>Sordariomycetes</taxon>
        <taxon>Hypocreomycetidae</taxon>
        <taxon>Hypocreales</taxon>
        <taxon>Nectriaceae</taxon>
        <taxon>Fusarium</taxon>
        <taxon>Fusarium fujikuroi species complex</taxon>
    </lineage>
</organism>
<dbReference type="GO" id="GO:0003677">
    <property type="term" value="F:DNA binding"/>
    <property type="evidence" value="ECO:0007669"/>
    <property type="project" value="UniProtKB-KW"/>
</dbReference>
<evidence type="ECO:0000256" key="5">
    <source>
        <dbReference type="ARBA" id="ARBA00023163"/>
    </source>
</evidence>
<dbReference type="PANTHER" id="PTHR36206:SF16">
    <property type="entry name" value="TRANSCRIPTION FACTOR DOMAIN-CONTAINING PROTEIN-RELATED"/>
    <property type="match status" value="1"/>
</dbReference>